<keyword evidence="4" id="KW-0812">Transmembrane</keyword>
<evidence type="ECO:0000259" key="5">
    <source>
        <dbReference type="PROSITE" id="PS50043"/>
    </source>
</evidence>
<dbReference type="Proteomes" id="UP001320544">
    <property type="component" value="Chromosome"/>
</dbReference>
<feature type="transmembrane region" description="Helical" evidence="4">
    <location>
        <begin position="195"/>
        <end position="216"/>
    </location>
</feature>
<feature type="domain" description="HTH luxR-type" evidence="5">
    <location>
        <begin position="401"/>
        <end position="466"/>
    </location>
</feature>
<keyword evidence="1" id="KW-0805">Transcription regulation</keyword>
<feature type="transmembrane region" description="Helical" evidence="4">
    <location>
        <begin position="164"/>
        <end position="183"/>
    </location>
</feature>
<dbReference type="PROSITE" id="PS50043">
    <property type="entry name" value="HTH_LUXR_2"/>
    <property type="match status" value="1"/>
</dbReference>
<evidence type="ECO:0000256" key="3">
    <source>
        <dbReference type="ARBA" id="ARBA00023163"/>
    </source>
</evidence>
<keyword evidence="3" id="KW-0804">Transcription</keyword>
<feature type="transmembrane region" description="Helical" evidence="4">
    <location>
        <begin position="102"/>
        <end position="122"/>
    </location>
</feature>
<feature type="transmembrane region" description="Helical" evidence="4">
    <location>
        <begin position="134"/>
        <end position="152"/>
    </location>
</feature>
<dbReference type="SUPFAM" id="SSF46894">
    <property type="entry name" value="C-terminal effector domain of the bipartite response regulators"/>
    <property type="match status" value="1"/>
</dbReference>
<dbReference type="EMBL" id="AP025564">
    <property type="protein sequence ID" value="BDE95772.1"/>
    <property type="molecule type" value="Genomic_DNA"/>
</dbReference>
<feature type="transmembrane region" description="Helical" evidence="4">
    <location>
        <begin position="259"/>
        <end position="276"/>
    </location>
</feature>
<evidence type="ECO:0000313" key="7">
    <source>
        <dbReference type="Proteomes" id="UP001320544"/>
    </source>
</evidence>
<feature type="transmembrane region" description="Helical" evidence="4">
    <location>
        <begin position="323"/>
        <end position="340"/>
    </location>
</feature>
<keyword evidence="7" id="KW-1185">Reference proteome</keyword>
<feature type="transmembrane region" description="Helical" evidence="4">
    <location>
        <begin position="282"/>
        <end position="303"/>
    </location>
</feature>
<reference evidence="6 7" key="1">
    <citation type="submission" date="2022-01" db="EMBL/GenBank/DDBJ databases">
        <title>Novel bile acid biosynthetic pathways are enriched in the microbiome of centenarians.</title>
        <authorList>
            <person name="Sato Y."/>
            <person name="Atarashi K."/>
            <person name="Plichta R.D."/>
            <person name="Arai Y."/>
            <person name="Sasajima S."/>
            <person name="Kearney M.S."/>
            <person name="Suda W."/>
            <person name="Takeshita K."/>
            <person name="Sasaki T."/>
            <person name="Okamoto S."/>
            <person name="Skelly N.A."/>
            <person name="Okamura Y."/>
            <person name="Vlamakis H."/>
            <person name="Li Y."/>
            <person name="Tanoue T."/>
            <person name="Takei H."/>
            <person name="Nittono H."/>
            <person name="Narushima S."/>
            <person name="Irie J."/>
            <person name="Itoh H."/>
            <person name="Moriya K."/>
            <person name="Sugiura Y."/>
            <person name="Suematsu M."/>
            <person name="Moritoki N."/>
            <person name="Shibata S."/>
            <person name="Littman R.D."/>
            <person name="Fischbach A.M."/>
            <person name="Uwamino Y."/>
            <person name="Inoue T."/>
            <person name="Honda A."/>
            <person name="Hattori M."/>
            <person name="Murai T."/>
            <person name="Xavier J.R."/>
            <person name="Hirose N."/>
            <person name="Honda K."/>
        </authorList>
    </citation>
    <scope>NUCLEOTIDE SEQUENCE [LARGE SCALE GENOMIC DNA]</scope>
    <source>
        <strain evidence="6 7">CE91-St30</strain>
    </source>
</reference>
<keyword evidence="2" id="KW-0238">DNA-binding</keyword>
<feature type="transmembrane region" description="Helical" evidence="4">
    <location>
        <begin position="75"/>
        <end position="96"/>
    </location>
</feature>
<feature type="transmembrane region" description="Helical" evidence="4">
    <location>
        <begin position="228"/>
        <end position="247"/>
    </location>
</feature>
<dbReference type="RefSeq" id="WP_244412034.1">
    <property type="nucleotide sequence ID" value="NZ_AP025564.1"/>
</dbReference>
<feature type="transmembrane region" description="Helical" evidence="4">
    <location>
        <begin position="352"/>
        <end position="375"/>
    </location>
</feature>
<protein>
    <recommendedName>
        <fullName evidence="5">HTH luxR-type domain-containing protein</fullName>
    </recommendedName>
</protein>
<evidence type="ECO:0000256" key="4">
    <source>
        <dbReference type="SAM" id="Phobius"/>
    </source>
</evidence>
<dbReference type="SMART" id="SM00421">
    <property type="entry name" value="HTH_LUXR"/>
    <property type="match status" value="1"/>
</dbReference>
<keyword evidence="4" id="KW-1133">Transmembrane helix</keyword>
<dbReference type="PANTHER" id="PTHR44688">
    <property type="entry name" value="DNA-BINDING TRANSCRIPTIONAL ACTIVATOR DEVR_DOSR"/>
    <property type="match status" value="1"/>
</dbReference>
<dbReference type="Pfam" id="PF00196">
    <property type="entry name" value="GerE"/>
    <property type="match status" value="1"/>
</dbReference>
<dbReference type="InterPro" id="IPR016032">
    <property type="entry name" value="Sig_transdc_resp-reg_C-effctor"/>
</dbReference>
<dbReference type="InterPro" id="IPR000792">
    <property type="entry name" value="Tscrpt_reg_LuxR_C"/>
</dbReference>
<proteinExistence type="predicted"/>
<feature type="transmembrane region" description="Helical" evidence="4">
    <location>
        <begin position="12"/>
        <end position="31"/>
    </location>
</feature>
<evidence type="ECO:0000256" key="2">
    <source>
        <dbReference type="ARBA" id="ARBA00023125"/>
    </source>
</evidence>
<name>A0ABN6MG51_9ACTN</name>
<organism evidence="6 7">
    <name type="scientific">Raoultibacter timonensis</name>
    <dbReference type="NCBI Taxonomy" id="1907662"/>
    <lineage>
        <taxon>Bacteria</taxon>
        <taxon>Bacillati</taxon>
        <taxon>Actinomycetota</taxon>
        <taxon>Coriobacteriia</taxon>
        <taxon>Eggerthellales</taxon>
        <taxon>Eggerthellaceae</taxon>
        <taxon>Raoultibacter</taxon>
    </lineage>
</organism>
<sequence>MKATRRLGQTVYISVGGGLYWAASLLYLSAWSPQIGTSPAHELLPPAFSWFAIAAVIGITLAFHKQLMKPRCQWALAAVGLAASVLYAILFAFPASGIVGQIAALLTNACHHAFIIMFWGLAFTSLSKHDAEKAVVLSVLIALAVYYFGLLLPIGPWGAPVAALLRYGGTIPFLLGIAHIPTLERAADPDSLRMLVPFYLNRAFLGLCMAVLFYLASLVRPLGFPAPSPALCLAGCAAAGATLAALAAKARSGSSALRVAPLILLGTLVFPYALPLENLSHAFPLLAGCIAWISWIALSATQLSDIKEHIGLDEAFLAISEKAVVLMSVFLGFALCSLGTQPIGTETLQDFAIPLSAVFVYVSMLVCCYLFSTLIDKKQRQRIVRKAIMRSDEQLRLAYSAIAKKHGLTEREQDVFALMAAGHARPYIREKLCISDGTVKTHSYHIYEKLGIHSREELYKLVDRERSELEMANSDKP</sequence>
<keyword evidence="4" id="KW-0472">Membrane</keyword>
<accession>A0ABN6MG51</accession>
<evidence type="ECO:0000313" key="6">
    <source>
        <dbReference type="EMBL" id="BDE95772.1"/>
    </source>
</evidence>
<feature type="transmembrane region" description="Helical" evidence="4">
    <location>
        <begin position="43"/>
        <end position="63"/>
    </location>
</feature>
<dbReference type="Gene3D" id="1.10.10.10">
    <property type="entry name" value="Winged helix-like DNA-binding domain superfamily/Winged helix DNA-binding domain"/>
    <property type="match status" value="1"/>
</dbReference>
<dbReference type="PANTHER" id="PTHR44688:SF16">
    <property type="entry name" value="DNA-BINDING TRANSCRIPTIONAL ACTIVATOR DEVR_DOSR"/>
    <property type="match status" value="1"/>
</dbReference>
<dbReference type="PRINTS" id="PR00038">
    <property type="entry name" value="HTHLUXR"/>
</dbReference>
<dbReference type="InterPro" id="IPR036388">
    <property type="entry name" value="WH-like_DNA-bd_sf"/>
</dbReference>
<gene>
    <name evidence="6" type="ORF">CE91St30_11050</name>
</gene>
<evidence type="ECO:0000256" key="1">
    <source>
        <dbReference type="ARBA" id="ARBA00023015"/>
    </source>
</evidence>
<dbReference type="CDD" id="cd06170">
    <property type="entry name" value="LuxR_C_like"/>
    <property type="match status" value="1"/>
</dbReference>